<name>A0A1A9UR08_GLOAU</name>
<dbReference type="EnsemblMetazoa" id="GAUT012577-RA">
    <property type="protein sequence ID" value="GAUT012577-PA"/>
    <property type="gene ID" value="GAUT012577"/>
</dbReference>
<dbReference type="Pfam" id="PF04825">
    <property type="entry name" value="Rad21_Rec8_N"/>
    <property type="match status" value="1"/>
</dbReference>
<dbReference type="VEuPathDB" id="VectorBase:GAUT012577"/>
<evidence type="ECO:0000313" key="2">
    <source>
        <dbReference type="EnsemblMetazoa" id="GAUT012577-PA"/>
    </source>
</evidence>
<organism evidence="2 3">
    <name type="scientific">Glossina austeni</name>
    <name type="common">Savannah tsetse fly</name>
    <dbReference type="NCBI Taxonomy" id="7395"/>
    <lineage>
        <taxon>Eukaryota</taxon>
        <taxon>Metazoa</taxon>
        <taxon>Ecdysozoa</taxon>
        <taxon>Arthropoda</taxon>
        <taxon>Hexapoda</taxon>
        <taxon>Insecta</taxon>
        <taxon>Pterygota</taxon>
        <taxon>Neoptera</taxon>
        <taxon>Endopterygota</taxon>
        <taxon>Diptera</taxon>
        <taxon>Brachycera</taxon>
        <taxon>Muscomorpha</taxon>
        <taxon>Hippoboscoidea</taxon>
        <taxon>Glossinidae</taxon>
        <taxon>Glossina</taxon>
    </lineage>
</organism>
<evidence type="ECO:0000259" key="1">
    <source>
        <dbReference type="Pfam" id="PF04825"/>
    </source>
</evidence>
<dbReference type="Proteomes" id="UP000078200">
    <property type="component" value="Unassembled WGS sequence"/>
</dbReference>
<dbReference type="AlphaFoldDB" id="A0A1A9UR08"/>
<feature type="domain" description="Rad21/Rec8-like protein N-terminal" evidence="1">
    <location>
        <begin position="11"/>
        <end position="102"/>
    </location>
</feature>
<evidence type="ECO:0000313" key="3">
    <source>
        <dbReference type="Proteomes" id="UP000078200"/>
    </source>
</evidence>
<protein>
    <submittedName>
        <fullName evidence="2">Rad21_Rec8_N domain-containing protein</fullName>
    </submittedName>
</protein>
<keyword evidence="3" id="KW-1185">Reference proteome</keyword>
<sequence length="260" mass="29815">MVAMNIITPFHKGPFAASWLAATSSKYYDTDIDVVEICNKLLLNCDSTIRRSFEGRERRLCSVKQESVVPFRMFSQLFYGTLKIYQQQVDNLLKSTENLLKESGICGTKIIKNLKRKSAIDLNRGGKSKRRRILAKSQTSKGTSLTTNYNYLFDDMENLTKQTLTDSITEISTYLESSKFTGVRQVTQLQIREFTVREINTQTYYEVPELDDDYGFGETINQGHEDLKQINEFISNPGKEIGTPEQNDRGVCKRKVSTFF</sequence>
<dbReference type="STRING" id="7395.A0A1A9UR08"/>
<reference evidence="2" key="1">
    <citation type="submission" date="2020-05" db="UniProtKB">
        <authorList>
            <consortium name="EnsemblMetazoa"/>
        </authorList>
    </citation>
    <scope>IDENTIFICATION</scope>
    <source>
        <strain evidence="2">TTRI</strain>
    </source>
</reference>
<accession>A0A1A9UR08</accession>
<dbReference type="InterPro" id="IPR006910">
    <property type="entry name" value="Rad21_Rec8_N"/>
</dbReference>
<proteinExistence type="predicted"/>